<name>A9UZR4_MONBE</name>
<feature type="binding site" evidence="1">
    <location>
        <position position="367"/>
    </location>
    <ligand>
        <name>ATP</name>
        <dbReference type="ChEBI" id="CHEBI:30616"/>
    </ligand>
</feature>
<dbReference type="InterPro" id="IPR017441">
    <property type="entry name" value="Protein_kinase_ATP_BS"/>
</dbReference>
<dbReference type="Proteomes" id="UP000001357">
    <property type="component" value="Unassembled WGS sequence"/>
</dbReference>
<dbReference type="eggNOG" id="KOG0192">
    <property type="taxonomic scope" value="Eukaryota"/>
</dbReference>
<keyword evidence="1" id="KW-0547">Nucleotide-binding</keyword>
<dbReference type="GO" id="GO:0005524">
    <property type="term" value="F:ATP binding"/>
    <property type="evidence" value="ECO:0007669"/>
    <property type="project" value="UniProtKB-UniRule"/>
</dbReference>
<dbReference type="AlphaFoldDB" id="A9UZR4"/>
<dbReference type="Gene3D" id="1.10.510.10">
    <property type="entry name" value="Transferase(Phosphotransferase) domain 1"/>
    <property type="match status" value="1"/>
</dbReference>
<dbReference type="InParanoid" id="A9UZR4"/>
<evidence type="ECO:0000259" key="3">
    <source>
        <dbReference type="PROSITE" id="PS50011"/>
    </source>
</evidence>
<proteinExistence type="predicted"/>
<feature type="compositionally biased region" description="Gly residues" evidence="2">
    <location>
        <begin position="29"/>
        <end position="67"/>
    </location>
</feature>
<feature type="region of interest" description="Disordered" evidence="2">
    <location>
        <begin position="1"/>
        <end position="72"/>
    </location>
</feature>
<dbReference type="PANTHER" id="PTHR44329">
    <property type="entry name" value="SERINE/THREONINE-PROTEIN KINASE TNNI3K-RELATED"/>
    <property type="match status" value="1"/>
</dbReference>
<dbReference type="InterPro" id="IPR001245">
    <property type="entry name" value="Ser-Thr/Tyr_kinase_cat_dom"/>
</dbReference>
<dbReference type="SUPFAM" id="SSF56112">
    <property type="entry name" value="Protein kinase-like (PK-like)"/>
    <property type="match status" value="1"/>
</dbReference>
<protein>
    <recommendedName>
        <fullName evidence="3">Protein kinase domain-containing protein</fullName>
    </recommendedName>
</protein>
<dbReference type="GO" id="GO:0005737">
    <property type="term" value="C:cytoplasm"/>
    <property type="evidence" value="ECO:0000318"/>
    <property type="project" value="GO_Central"/>
</dbReference>
<dbReference type="GO" id="GO:0004672">
    <property type="term" value="F:protein kinase activity"/>
    <property type="evidence" value="ECO:0000318"/>
    <property type="project" value="GO_Central"/>
</dbReference>
<dbReference type="STRING" id="81824.A9UZR4"/>
<sequence>MPNSWNAFQRAHAGQGLSSSQMSSMYRSSGGGGGGGSSYTSGGGGGSSYASGGGGGSSYTSGGGGGSSSWNAFQSAHKGQGLTSADMSTMYRAAKSKSAAASPSVKTSAAATSSLSSWQQFEHDHRGQGYTPSQLSTLYHQQKHDQLASPSAAAPPKTGSKKPETWNEVQARFKGTGLSRQEVSEVYQRQKAGTTGLSSRVGNLSTASPRKPNNWNEVCRCTAATQSEHFDWILILSTTILTSCVACYMQFQSDLKGTPLTLDQKRALYHTLKSTNQESVVRPVIPEWAASGQDWSQQYQETTMARQAFARSTEHLPPPPAPEPEQIQTTTDLAIDESRLDCGAAIGRGGFGEVTAATLDGTPVAIKFLPVGSKRSVKAFTQELAALMAFSHPNVVRLFGYTKVKERPGRLGLVMEFLAGGSLWDRLHGVEAEPLEIQHKNDIAVQVGAALKFVHGKEHAHRDLKSQNILLSVPQPQTKLKVCLADFGFVTTRNQIESTMASQQSSAIFVGTPTTAAPEIYAEQVVESDVVAWQACDMYAFGVVLWEMFEEDEPHFGKRPAEIKKIVTNPDPKARLPFTAATPETLQQLIHQVWSFDPKKRPTAADFLPRLQKELG</sequence>
<feature type="compositionally biased region" description="Low complexity" evidence="2">
    <location>
        <begin position="14"/>
        <end position="28"/>
    </location>
</feature>
<keyword evidence="1" id="KW-0067">ATP-binding</keyword>
<dbReference type="Pfam" id="PF07714">
    <property type="entry name" value="PK_Tyr_Ser-Thr"/>
    <property type="match status" value="1"/>
</dbReference>
<gene>
    <name evidence="4" type="ORF">MONBRDRAFT_8329</name>
</gene>
<dbReference type="InterPro" id="IPR011009">
    <property type="entry name" value="Kinase-like_dom_sf"/>
</dbReference>
<evidence type="ECO:0000313" key="5">
    <source>
        <dbReference type="Proteomes" id="UP000001357"/>
    </source>
</evidence>
<dbReference type="OMA" id="LHYTKSG"/>
<evidence type="ECO:0000256" key="2">
    <source>
        <dbReference type="SAM" id="MobiDB-lite"/>
    </source>
</evidence>
<feature type="region of interest" description="Disordered" evidence="2">
    <location>
        <begin position="139"/>
        <end position="166"/>
    </location>
</feature>
<feature type="domain" description="Protein kinase" evidence="3">
    <location>
        <begin position="340"/>
        <end position="615"/>
    </location>
</feature>
<dbReference type="GeneID" id="5891164"/>
<organism evidence="4 5">
    <name type="scientific">Monosiga brevicollis</name>
    <name type="common">Choanoflagellate</name>
    <dbReference type="NCBI Taxonomy" id="81824"/>
    <lineage>
        <taxon>Eukaryota</taxon>
        <taxon>Choanoflagellata</taxon>
        <taxon>Craspedida</taxon>
        <taxon>Salpingoecidae</taxon>
        <taxon>Monosiga</taxon>
    </lineage>
</organism>
<dbReference type="PROSITE" id="PS50011">
    <property type="entry name" value="PROTEIN_KINASE_DOM"/>
    <property type="match status" value="1"/>
</dbReference>
<dbReference type="EMBL" id="CH991551">
    <property type="protein sequence ID" value="EDQ89414.1"/>
    <property type="molecule type" value="Genomic_DNA"/>
</dbReference>
<reference evidence="4 5" key="1">
    <citation type="journal article" date="2008" name="Nature">
        <title>The genome of the choanoflagellate Monosiga brevicollis and the origin of metazoans.</title>
        <authorList>
            <consortium name="JGI Sequencing"/>
            <person name="King N."/>
            <person name="Westbrook M.J."/>
            <person name="Young S.L."/>
            <person name="Kuo A."/>
            <person name="Abedin M."/>
            <person name="Chapman J."/>
            <person name="Fairclough S."/>
            <person name="Hellsten U."/>
            <person name="Isogai Y."/>
            <person name="Letunic I."/>
            <person name="Marr M."/>
            <person name="Pincus D."/>
            <person name="Putnam N."/>
            <person name="Rokas A."/>
            <person name="Wright K.J."/>
            <person name="Zuzow R."/>
            <person name="Dirks W."/>
            <person name="Good M."/>
            <person name="Goodstein D."/>
            <person name="Lemons D."/>
            <person name="Li W."/>
            <person name="Lyons J.B."/>
            <person name="Morris A."/>
            <person name="Nichols S."/>
            <person name="Richter D.J."/>
            <person name="Salamov A."/>
            <person name="Bork P."/>
            <person name="Lim W.A."/>
            <person name="Manning G."/>
            <person name="Miller W.T."/>
            <person name="McGinnis W."/>
            <person name="Shapiro H."/>
            <person name="Tjian R."/>
            <person name="Grigoriev I.V."/>
            <person name="Rokhsar D."/>
        </authorList>
    </citation>
    <scope>NUCLEOTIDE SEQUENCE [LARGE SCALE GENOMIC DNA]</scope>
    <source>
        <strain evidence="5">MX1 / ATCC 50154</strain>
    </source>
</reference>
<dbReference type="InterPro" id="IPR051681">
    <property type="entry name" value="Ser/Thr_Kinases-Pseudokinases"/>
</dbReference>
<dbReference type="PANTHER" id="PTHR44329:SF289">
    <property type="entry name" value="SERINE_THREONINE-PROTEIN KINASE VIK"/>
    <property type="match status" value="1"/>
</dbReference>
<evidence type="ECO:0000256" key="1">
    <source>
        <dbReference type="PROSITE-ProRule" id="PRU10141"/>
    </source>
</evidence>
<evidence type="ECO:0000313" key="4">
    <source>
        <dbReference type="EMBL" id="EDQ89414.1"/>
    </source>
</evidence>
<dbReference type="GO" id="GO:0007165">
    <property type="term" value="P:signal transduction"/>
    <property type="evidence" value="ECO:0000318"/>
    <property type="project" value="GO_Central"/>
</dbReference>
<keyword evidence="5" id="KW-1185">Reference proteome</keyword>
<dbReference type="SMART" id="SM00220">
    <property type="entry name" value="S_TKc"/>
    <property type="match status" value="1"/>
</dbReference>
<dbReference type="PROSITE" id="PS00107">
    <property type="entry name" value="PROTEIN_KINASE_ATP"/>
    <property type="match status" value="1"/>
</dbReference>
<dbReference type="InterPro" id="IPR000719">
    <property type="entry name" value="Prot_kinase_dom"/>
</dbReference>
<dbReference type="RefSeq" id="XP_001745990.1">
    <property type="nucleotide sequence ID" value="XM_001745938.1"/>
</dbReference>
<dbReference type="KEGG" id="mbr:MONBRDRAFT_8329"/>
<accession>A9UZR4</accession>